<protein>
    <submittedName>
        <fullName evidence="2">DUF1849 family protein</fullName>
    </submittedName>
</protein>
<sequence length="241" mass="25502">MASHRAAYRLDLGEARNSGIGAVRGAMVFDIADACEGWATRQRMTMTVTDREGQEIETVSDYATYEAKDNSSLRFSLTQSTQGAVSQRVSGEASLQPDGSGTVRFSEPAGQEETLPPGTLLPMRHTVLAVEAARAGRRILAAPLFDGTTDEGAQDTTTVVTAWTAGAPNPRFPLLDGQAAGQMRIAFFERGAAASGGASQPEYEVGLRYFDNGVADEIVMDFGDFSVTGQALELTPLPGGC</sequence>
<dbReference type="InterPro" id="IPR015000">
    <property type="entry name" value="EipB-like"/>
</dbReference>
<evidence type="ECO:0000256" key="1">
    <source>
        <dbReference type="SAM" id="MobiDB-lite"/>
    </source>
</evidence>
<dbReference type="Proteomes" id="UP000787635">
    <property type="component" value="Unassembled WGS sequence"/>
</dbReference>
<keyword evidence="3" id="KW-1185">Reference proteome</keyword>
<name>A0ABX1E516_9PROT</name>
<feature type="region of interest" description="Disordered" evidence="1">
    <location>
        <begin position="85"/>
        <end position="117"/>
    </location>
</feature>
<evidence type="ECO:0000313" key="2">
    <source>
        <dbReference type="EMBL" id="NKC31815.1"/>
    </source>
</evidence>
<comment type="caution">
    <text evidence="2">The sequence shown here is derived from an EMBL/GenBank/DDBJ whole genome shotgun (WGS) entry which is preliminary data.</text>
</comment>
<reference evidence="2 3" key="1">
    <citation type="submission" date="2020-03" db="EMBL/GenBank/DDBJ databases">
        <title>Roseomonas selenitidurans sp. nov. isolated from urban soil.</title>
        <authorList>
            <person name="Liu H."/>
        </authorList>
    </citation>
    <scope>NUCLEOTIDE SEQUENCE [LARGE SCALE GENOMIC DNA]</scope>
    <source>
        <strain evidence="2 3">BU-1</strain>
    </source>
</reference>
<proteinExistence type="predicted"/>
<dbReference type="EMBL" id="JAAVNE010000019">
    <property type="protein sequence ID" value="NKC31815.1"/>
    <property type="molecule type" value="Genomic_DNA"/>
</dbReference>
<dbReference type="Pfam" id="PF08904">
    <property type="entry name" value="EipB_like"/>
    <property type="match status" value="1"/>
</dbReference>
<organism evidence="2 3">
    <name type="scientific">Falsiroseomonas selenitidurans</name>
    <dbReference type="NCBI Taxonomy" id="2716335"/>
    <lineage>
        <taxon>Bacteria</taxon>
        <taxon>Pseudomonadati</taxon>
        <taxon>Pseudomonadota</taxon>
        <taxon>Alphaproteobacteria</taxon>
        <taxon>Acetobacterales</taxon>
        <taxon>Roseomonadaceae</taxon>
        <taxon>Falsiroseomonas</taxon>
    </lineage>
</organism>
<evidence type="ECO:0000313" key="3">
    <source>
        <dbReference type="Proteomes" id="UP000787635"/>
    </source>
</evidence>
<gene>
    <name evidence="2" type="ORF">HEQ75_13200</name>
</gene>
<accession>A0ABX1E516</accession>